<dbReference type="EMBL" id="CM015732">
    <property type="protein sequence ID" value="KAF3704935.1"/>
    <property type="molecule type" value="Genomic_DNA"/>
</dbReference>
<name>A0A6G1QQV6_CHAAH</name>
<reference evidence="2" key="2">
    <citation type="submission" date="2019-02" db="EMBL/GenBank/DDBJ databases">
        <title>Opniocepnalus argus Var Kimnra genome.</title>
        <authorList>
            <person name="Zhou C."/>
            <person name="Xiao S."/>
        </authorList>
    </citation>
    <scope>NUCLEOTIDE SEQUENCE [LARGE SCALE GENOMIC DNA]</scope>
</reference>
<dbReference type="Proteomes" id="UP000503349">
    <property type="component" value="Chromosome 21"/>
</dbReference>
<reference evidence="1 2" key="1">
    <citation type="submission" date="2019-02" db="EMBL/GenBank/DDBJ databases">
        <title>Opniocepnalus argus genome.</title>
        <authorList>
            <person name="Zhou C."/>
            <person name="Xiao S."/>
        </authorList>
    </citation>
    <scope>NUCLEOTIDE SEQUENCE [LARGE SCALE GENOMIC DNA]</scope>
    <source>
        <strain evidence="1">OARG1902GOOAL</strain>
        <tissue evidence="1">Muscle</tissue>
    </source>
</reference>
<proteinExistence type="predicted"/>
<protein>
    <submittedName>
        <fullName evidence="1">Uncharacterized protein</fullName>
    </submittedName>
</protein>
<organism evidence="1 2">
    <name type="scientific">Channa argus</name>
    <name type="common">Northern snakehead</name>
    <name type="synonym">Ophicephalus argus</name>
    <dbReference type="NCBI Taxonomy" id="215402"/>
    <lineage>
        <taxon>Eukaryota</taxon>
        <taxon>Metazoa</taxon>
        <taxon>Chordata</taxon>
        <taxon>Craniata</taxon>
        <taxon>Vertebrata</taxon>
        <taxon>Euteleostomi</taxon>
        <taxon>Actinopterygii</taxon>
        <taxon>Neopterygii</taxon>
        <taxon>Teleostei</taxon>
        <taxon>Neoteleostei</taxon>
        <taxon>Acanthomorphata</taxon>
        <taxon>Anabantaria</taxon>
        <taxon>Anabantiformes</taxon>
        <taxon>Channoidei</taxon>
        <taxon>Channidae</taxon>
        <taxon>Channa</taxon>
    </lineage>
</organism>
<sequence length="67" mass="7403">MAQKQNRAGCPQTPSRGLLREATETLLSPLKDLQAYAADTGGTLHRLHVAQVLHHFKFYGTVTKKLS</sequence>
<dbReference type="AlphaFoldDB" id="A0A6G1QQV6"/>
<evidence type="ECO:0000313" key="1">
    <source>
        <dbReference type="EMBL" id="KAF3704935.1"/>
    </source>
</evidence>
<evidence type="ECO:0000313" key="2">
    <source>
        <dbReference type="Proteomes" id="UP000503349"/>
    </source>
</evidence>
<gene>
    <name evidence="1" type="ORF">EXN66_Car020626</name>
</gene>
<accession>A0A6G1QQV6</accession>
<keyword evidence="2" id="KW-1185">Reference proteome</keyword>